<organism evidence="6 7">
    <name type="scientific">Roseivivax halodurans JCM 10272</name>
    <dbReference type="NCBI Taxonomy" id="1449350"/>
    <lineage>
        <taxon>Bacteria</taxon>
        <taxon>Pseudomonadati</taxon>
        <taxon>Pseudomonadota</taxon>
        <taxon>Alphaproteobacteria</taxon>
        <taxon>Rhodobacterales</taxon>
        <taxon>Roseobacteraceae</taxon>
        <taxon>Roseivivax</taxon>
    </lineage>
</organism>
<accession>X7EK94</accession>
<dbReference type="InterPro" id="IPR047200">
    <property type="entry name" value="MFS_YcaD-like"/>
</dbReference>
<keyword evidence="3 4" id="KW-0472">Membrane</keyword>
<dbReference type="PROSITE" id="PS50850">
    <property type="entry name" value="MFS"/>
    <property type="match status" value="1"/>
</dbReference>
<dbReference type="InterPro" id="IPR036259">
    <property type="entry name" value="MFS_trans_sf"/>
</dbReference>
<feature type="transmembrane region" description="Helical" evidence="4">
    <location>
        <begin position="201"/>
        <end position="228"/>
    </location>
</feature>
<protein>
    <submittedName>
        <fullName evidence="6">Membrane protein</fullName>
    </submittedName>
</protein>
<dbReference type="STRING" id="1449350.OCH239_00390"/>
<keyword evidence="2 4" id="KW-1133">Transmembrane helix</keyword>
<feature type="transmembrane region" description="Helical" evidence="4">
    <location>
        <begin position="327"/>
        <end position="349"/>
    </location>
</feature>
<keyword evidence="7" id="KW-1185">Reference proteome</keyword>
<evidence type="ECO:0000256" key="2">
    <source>
        <dbReference type="ARBA" id="ARBA00022989"/>
    </source>
</evidence>
<feature type="transmembrane region" description="Helical" evidence="4">
    <location>
        <begin position="240"/>
        <end position="258"/>
    </location>
</feature>
<reference evidence="6 7" key="1">
    <citation type="submission" date="2014-01" db="EMBL/GenBank/DDBJ databases">
        <title>Roseivivax halodurans JCM 10272 Genome Sequencing.</title>
        <authorList>
            <person name="Lai Q."/>
            <person name="Li G."/>
            <person name="Shao Z."/>
        </authorList>
    </citation>
    <scope>NUCLEOTIDE SEQUENCE [LARGE SCALE GENOMIC DNA]</scope>
    <source>
        <strain evidence="6 7">JCM 10272</strain>
    </source>
</reference>
<dbReference type="Pfam" id="PF07690">
    <property type="entry name" value="MFS_1"/>
    <property type="match status" value="1"/>
</dbReference>
<comment type="caution">
    <text evidence="6">The sequence shown here is derived from an EMBL/GenBank/DDBJ whole genome shotgun (WGS) entry which is preliminary data.</text>
</comment>
<feature type="transmembrane region" description="Helical" evidence="4">
    <location>
        <begin position="46"/>
        <end position="66"/>
    </location>
</feature>
<dbReference type="GO" id="GO:0022857">
    <property type="term" value="F:transmembrane transporter activity"/>
    <property type="evidence" value="ECO:0007669"/>
    <property type="project" value="InterPro"/>
</dbReference>
<feature type="transmembrane region" description="Helical" evidence="4">
    <location>
        <begin position="102"/>
        <end position="123"/>
    </location>
</feature>
<dbReference type="Gene3D" id="1.20.1250.20">
    <property type="entry name" value="MFS general substrate transporter like domains"/>
    <property type="match status" value="2"/>
</dbReference>
<dbReference type="PANTHER" id="PTHR23521:SF3">
    <property type="entry name" value="MFS TRANSPORTER"/>
    <property type="match status" value="1"/>
</dbReference>
<proteinExistence type="predicted"/>
<dbReference type="EMBL" id="JALZ01000001">
    <property type="protein sequence ID" value="ETX16332.1"/>
    <property type="molecule type" value="Genomic_DNA"/>
</dbReference>
<keyword evidence="1 4" id="KW-0812">Transmembrane</keyword>
<feature type="transmembrane region" description="Helical" evidence="4">
    <location>
        <begin position="295"/>
        <end position="315"/>
    </location>
</feature>
<feature type="transmembrane region" description="Helical" evidence="4">
    <location>
        <begin position="361"/>
        <end position="382"/>
    </location>
</feature>
<dbReference type="PANTHER" id="PTHR23521">
    <property type="entry name" value="TRANSPORTER MFS SUPERFAMILY"/>
    <property type="match status" value="1"/>
</dbReference>
<evidence type="ECO:0000256" key="3">
    <source>
        <dbReference type="ARBA" id="ARBA00023136"/>
    </source>
</evidence>
<dbReference type="CDD" id="cd17477">
    <property type="entry name" value="MFS_YcaD_like"/>
    <property type="match status" value="1"/>
</dbReference>
<evidence type="ECO:0000256" key="4">
    <source>
        <dbReference type="SAM" id="Phobius"/>
    </source>
</evidence>
<feature type="transmembrane region" description="Helical" evidence="4">
    <location>
        <begin position="270"/>
        <end position="289"/>
    </location>
</feature>
<evidence type="ECO:0000313" key="7">
    <source>
        <dbReference type="Proteomes" id="UP000022447"/>
    </source>
</evidence>
<feature type="transmembrane region" description="Helical" evidence="4">
    <location>
        <begin position="135"/>
        <end position="154"/>
    </location>
</feature>
<dbReference type="SUPFAM" id="SSF103473">
    <property type="entry name" value="MFS general substrate transporter"/>
    <property type="match status" value="1"/>
</dbReference>
<dbReference type="InterPro" id="IPR011701">
    <property type="entry name" value="MFS"/>
</dbReference>
<evidence type="ECO:0000259" key="5">
    <source>
        <dbReference type="PROSITE" id="PS50850"/>
    </source>
</evidence>
<feature type="domain" description="Major facilitator superfamily (MFS) profile" evidence="5">
    <location>
        <begin position="11"/>
        <end position="384"/>
    </location>
</feature>
<sequence length="412" mass="42525">MAAVMTRTLFTLSALLLGYFMLQMSNGLQGSLLAVRADLEGFGATATGLVMSGFFVGMSVGSLLSGRMIERVGHVRTFSALASTASAATLVHLIVIDPFVWIAARSVTGFCFAGLLIAVESWLNASIGSAERGRLLSIYAMVGMGAGVIGQLLLDAADPQGFMLFVLVSIGLSLALVPTALSQALAPAPDAASERPSIRHLWSISPFGVVAMGMCGATLGTFFGLAPVFAQRIGFDPSQIAYIMAAATLGALVMQFPVGSLSDRVDRRWVCIGLALAATLTMGTLSQASVQGYGISLALATLMGGLLLPTVSVVVAHINDRAPPDALLAASGGIVLMQGIGAAAGPFVAGAAMDVFGPRGFLMTLSLAQGVIVIFAVLRLALKQGIEPEAKAPYTPVSMTPVESELRFPDQT</sequence>
<dbReference type="InterPro" id="IPR020846">
    <property type="entry name" value="MFS_dom"/>
</dbReference>
<dbReference type="Proteomes" id="UP000022447">
    <property type="component" value="Unassembled WGS sequence"/>
</dbReference>
<dbReference type="AlphaFoldDB" id="X7EK94"/>
<evidence type="ECO:0000256" key="1">
    <source>
        <dbReference type="ARBA" id="ARBA00022692"/>
    </source>
</evidence>
<feature type="transmembrane region" description="Helical" evidence="4">
    <location>
        <begin position="160"/>
        <end position="181"/>
    </location>
</feature>
<evidence type="ECO:0000313" key="6">
    <source>
        <dbReference type="EMBL" id="ETX16332.1"/>
    </source>
</evidence>
<feature type="transmembrane region" description="Helical" evidence="4">
    <location>
        <begin position="78"/>
        <end position="96"/>
    </location>
</feature>
<dbReference type="eggNOG" id="COG2814">
    <property type="taxonomic scope" value="Bacteria"/>
</dbReference>
<dbReference type="GO" id="GO:0005886">
    <property type="term" value="C:plasma membrane"/>
    <property type="evidence" value="ECO:0007669"/>
    <property type="project" value="TreeGrafter"/>
</dbReference>
<name>X7EK94_9RHOB</name>
<gene>
    <name evidence="6" type="ORF">OCH239_00390</name>
</gene>